<name>E1R541_SEDSS</name>
<dbReference type="eggNOG" id="COG3707">
    <property type="taxonomic scope" value="Bacteria"/>
</dbReference>
<evidence type="ECO:0000259" key="2">
    <source>
        <dbReference type="PROSITE" id="PS50110"/>
    </source>
</evidence>
<dbReference type="InterPro" id="IPR013767">
    <property type="entry name" value="PAS_fold"/>
</dbReference>
<keyword evidence="1" id="KW-0597">Phosphoprotein</keyword>
<dbReference type="InterPro" id="IPR035965">
    <property type="entry name" value="PAS-like_dom_sf"/>
</dbReference>
<gene>
    <name evidence="6" type="ordered locus">Spirs_1449</name>
</gene>
<protein>
    <submittedName>
        <fullName evidence="6">Response regulator receiver modulated diguanylate cyclase/phosphodiesterase with PAS/PAC sensor(S)</fullName>
    </submittedName>
</protein>
<dbReference type="Gene3D" id="3.30.70.270">
    <property type="match status" value="1"/>
</dbReference>
<dbReference type="SMART" id="SM00091">
    <property type="entry name" value="PAS"/>
    <property type="match status" value="1"/>
</dbReference>
<sequence length="694" mass="78165">MRNEKILIVEDERIIALDLQRRLERFGYPEPILAATGDEALRRVEEHHPDIILMDIMLSGGIDGVDAAKVVKERFGIPVIFLTAYSDEKTLSRAKEAEPFGYILKPFKEKELYTTIDIALYKFNVDQALKRQEHWLSAILHSIEDGIIATGKDGKIQFMNPVAENITGWKENEATERTLGMVFQLYYGPDETAVSFPNLLTDGEESPFVFKNCLLKNRAGATIHTEGSLAAIRDRDGKLDGQVLAFRDTTEMRRMSETISYQASHDTLTGLINRDEFSEQLRRTIGLAKESDGENAFIFLDIDQFKVVNDLCGHTAGDELLLKTTTVIKSVVRSSDLSARLGGDEFGILLTGASISQATEIAQRLQSRLRETKLIWDKHVFNITTSIGIVMINGNDQDIHDVFAAADDACYIAKDAGGNKIKVYNVEENLFTKRRGEMQWISRLTKALEEDRFQLFFQPIEPINSSNSGMKKCELLIRMIDQEGNTIMPADFIPAAERYNLMPAVDRWVVQNAFKAYKLLSDELGQDRNPFFFTINLSGAFLADETSLDFLVYEFQEYGVPPSSFCFEVTETEAISNMKTASHFINELKKIGSTFALDDFGSGFSSFNYLKLLPVDYLKIDGMFVKDMDTDPVNRAMVEAINSMGKVMRIKTIAEFVGNEGILRELEQIGVDYAQGYFFGKPTPIKMLHPTAFG</sequence>
<dbReference type="CDD" id="cd00130">
    <property type="entry name" value="PAS"/>
    <property type="match status" value="1"/>
</dbReference>
<dbReference type="PANTHER" id="PTHR44757">
    <property type="entry name" value="DIGUANYLATE CYCLASE DGCP"/>
    <property type="match status" value="1"/>
</dbReference>
<dbReference type="SMART" id="SM00448">
    <property type="entry name" value="REC"/>
    <property type="match status" value="1"/>
</dbReference>
<dbReference type="GO" id="GO:0006355">
    <property type="term" value="P:regulation of DNA-templated transcription"/>
    <property type="evidence" value="ECO:0007669"/>
    <property type="project" value="InterPro"/>
</dbReference>
<dbReference type="Gene3D" id="3.30.450.20">
    <property type="entry name" value="PAS domain"/>
    <property type="match status" value="1"/>
</dbReference>
<dbReference type="SUPFAM" id="SSF141868">
    <property type="entry name" value="EAL domain-like"/>
    <property type="match status" value="1"/>
</dbReference>
<dbReference type="AlphaFoldDB" id="E1R541"/>
<feature type="domain" description="Response regulatory" evidence="2">
    <location>
        <begin position="5"/>
        <end position="120"/>
    </location>
</feature>
<dbReference type="SMART" id="SM00267">
    <property type="entry name" value="GGDEF"/>
    <property type="match status" value="1"/>
</dbReference>
<dbReference type="GO" id="GO:0003824">
    <property type="term" value="F:catalytic activity"/>
    <property type="evidence" value="ECO:0007669"/>
    <property type="project" value="UniProtKB-ARBA"/>
</dbReference>
<dbReference type="SUPFAM" id="SSF52172">
    <property type="entry name" value="CheY-like"/>
    <property type="match status" value="1"/>
</dbReference>
<dbReference type="PROSITE" id="PS50112">
    <property type="entry name" value="PAS"/>
    <property type="match status" value="1"/>
</dbReference>
<evidence type="ECO:0000259" key="5">
    <source>
        <dbReference type="PROSITE" id="PS50887"/>
    </source>
</evidence>
<dbReference type="Gene3D" id="3.40.50.2300">
    <property type="match status" value="1"/>
</dbReference>
<dbReference type="Pfam" id="PF00989">
    <property type="entry name" value="PAS"/>
    <property type="match status" value="1"/>
</dbReference>
<proteinExistence type="predicted"/>
<evidence type="ECO:0000259" key="4">
    <source>
        <dbReference type="PROSITE" id="PS50883"/>
    </source>
</evidence>
<dbReference type="InterPro" id="IPR000014">
    <property type="entry name" value="PAS"/>
</dbReference>
<dbReference type="EMBL" id="CP002116">
    <property type="protein sequence ID" value="ADK80576.1"/>
    <property type="molecule type" value="Genomic_DNA"/>
</dbReference>
<dbReference type="InterPro" id="IPR001633">
    <property type="entry name" value="EAL_dom"/>
</dbReference>
<feature type="domain" description="GGDEF" evidence="5">
    <location>
        <begin position="293"/>
        <end position="426"/>
    </location>
</feature>
<dbReference type="HOGENOM" id="CLU_000445_70_50_12"/>
<dbReference type="InterPro" id="IPR035919">
    <property type="entry name" value="EAL_sf"/>
</dbReference>
<dbReference type="PROSITE" id="PS50887">
    <property type="entry name" value="GGDEF"/>
    <property type="match status" value="1"/>
</dbReference>
<dbReference type="SUPFAM" id="SSF55785">
    <property type="entry name" value="PYP-like sensor domain (PAS domain)"/>
    <property type="match status" value="1"/>
</dbReference>
<dbReference type="STRING" id="573413.Spirs_1449"/>
<organism evidence="6 7">
    <name type="scientific">Sediminispirochaeta smaragdinae (strain DSM 11293 / JCM 15392 / SEBR 4228)</name>
    <name type="common">Spirochaeta smaragdinae</name>
    <dbReference type="NCBI Taxonomy" id="573413"/>
    <lineage>
        <taxon>Bacteria</taxon>
        <taxon>Pseudomonadati</taxon>
        <taxon>Spirochaetota</taxon>
        <taxon>Spirochaetia</taxon>
        <taxon>Spirochaetales</taxon>
        <taxon>Spirochaetaceae</taxon>
        <taxon>Sediminispirochaeta</taxon>
    </lineage>
</organism>
<dbReference type="PANTHER" id="PTHR44757:SF4">
    <property type="entry name" value="DIGUANYLATE CYCLASE DGCE-RELATED"/>
    <property type="match status" value="1"/>
</dbReference>
<dbReference type="InterPro" id="IPR000160">
    <property type="entry name" value="GGDEF_dom"/>
</dbReference>
<dbReference type="Pfam" id="PF00072">
    <property type="entry name" value="Response_reg"/>
    <property type="match status" value="1"/>
</dbReference>
<evidence type="ECO:0000313" key="7">
    <source>
        <dbReference type="Proteomes" id="UP000002318"/>
    </source>
</evidence>
<dbReference type="GO" id="GO:0000160">
    <property type="term" value="P:phosphorelay signal transduction system"/>
    <property type="evidence" value="ECO:0007669"/>
    <property type="project" value="InterPro"/>
</dbReference>
<dbReference type="NCBIfam" id="TIGR00254">
    <property type="entry name" value="GGDEF"/>
    <property type="match status" value="1"/>
</dbReference>
<dbReference type="KEGG" id="ssm:Spirs_1449"/>
<dbReference type="eggNOG" id="COG5001">
    <property type="taxonomic scope" value="Bacteria"/>
</dbReference>
<dbReference type="CDD" id="cd17534">
    <property type="entry name" value="REC_DC-like"/>
    <property type="match status" value="1"/>
</dbReference>
<dbReference type="CDD" id="cd01948">
    <property type="entry name" value="EAL"/>
    <property type="match status" value="1"/>
</dbReference>
<keyword evidence="7" id="KW-1185">Reference proteome</keyword>
<dbReference type="SUPFAM" id="SSF55073">
    <property type="entry name" value="Nucleotide cyclase"/>
    <property type="match status" value="1"/>
</dbReference>
<evidence type="ECO:0000256" key="1">
    <source>
        <dbReference type="PROSITE-ProRule" id="PRU00169"/>
    </source>
</evidence>
<dbReference type="Gene3D" id="3.20.20.450">
    <property type="entry name" value="EAL domain"/>
    <property type="match status" value="1"/>
</dbReference>
<dbReference type="Pfam" id="PF00990">
    <property type="entry name" value="GGDEF"/>
    <property type="match status" value="1"/>
</dbReference>
<dbReference type="InterPro" id="IPR052155">
    <property type="entry name" value="Biofilm_reg_signaling"/>
</dbReference>
<accession>E1R541</accession>
<dbReference type="Proteomes" id="UP000002318">
    <property type="component" value="Chromosome"/>
</dbReference>
<dbReference type="PROSITE" id="PS50883">
    <property type="entry name" value="EAL"/>
    <property type="match status" value="1"/>
</dbReference>
<dbReference type="InterPro" id="IPR011006">
    <property type="entry name" value="CheY-like_superfamily"/>
</dbReference>
<evidence type="ECO:0000313" key="6">
    <source>
        <dbReference type="EMBL" id="ADK80576.1"/>
    </source>
</evidence>
<dbReference type="NCBIfam" id="TIGR00229">
    <property type="entry name" value="sensory_box"/>
    <property type="match status" value="1"/>
</dbReference>
<dbReference type="OrthoDB" id="366324at2"/>
<dbReference type="InterPro" id="IPR001789">
    <property type="entry name" value="Sig_transdc_resp-reg_receiver"/>
</dbReference>
<feature type="modified residue" description="4-aspartylphosphate" evidence="1">
    <location>
        <position position="55"/>
    </location>
</feature>
<dbReference type="RefSeq" id="WP_013254040.1">
    <property type="nucleotide sequence ID" value="NC_014364.1"/>
</dbReference>
<dbReference type="InterPro" id="IPR029787">
    <property type="entry name" value="Nucleotide_cyclase"/>
</dbReference>
<feature type="domain" description="PAS" evidence="3">
    <location>
        <begin position="132"/>
        <end position="191"/>
    </location>
</feature>
<dbReference type="FunFam" id="3.30.70.270:FF:000001">
    <property type="entry name" value="Diguanylate cyclase domain protein"/>
    <property type="match status" value="1"/>
</dbReference>
<dbReference type="InterPro" id="IPR043128">
    <property type="entry name" value="Rev_trsase/Diguanyl_cyclase"/>
</dbReference>
<dbReference type="PROSITE" id="PS50110">
    <property type="entry name" value="RESPONSE_REGULATORY"/>
    <property type="match status" value="1"/>
</dbReference>
<dbReference type="SMART" id="SM00052">
    <property type="entry name" value="EAL"/>
    <property type="match status" value="1"/>
</dbReference>
<evidence type="ECO:0000259" key="3">
    <source>
        <dbReference type="PROSITE" id="PS50112"/>
    </source>
</evidence>
<dbReference type="Pfam" id="PF00563">
    <property type="entry name" value="EAL"/>
    <property type="match status" value="1"/>
</dbReference>
<feature type="domain" description="EAL" evidence="4">
    <location>
        <begin position="437"/>
        <end position="694"/>
    </location>
</feature>
<reference evidence="6 7" key="1">
    <citation type="journal article" date="2010" name="Stand. Genomic Sci.">
        <title>Complete genome sequence of Spirochaeta smaragdinae type strain (SEBR 4228).</title>
        <authorList>
            <person name="Mavromatis K."/>
            <person name="Yasawong M."/>
            <person name="Chertkov O."/>
            <person name="Lapidus A."/>
            <person name="Lucas S."/>
            <person name="Nolan M."/>
            <person name="Del Rio T.G."/>
            <person name="Tice H."/>
            <person name="Cheng J.F."/>
            <person name="Pitluck S."/>
            <person name="Liolios K."/>
            <person name="Ivanova N."/>
            <person name="Tapia R."/>
            <person name="Han C."/>
            <person name="Bruce D."/>
            <person name="Goodwin L."/>
            <person name="Pati A."/>
            <person name="Chen A."/>
            <person name="Palaniappan K."/>
            <person name="Land M."/>
            <person name="Hauser L."/>
            <person name="Chang Y.J."/>
            <person name="Jeffries C.D."/>
            <person name="Detter J.C."/>
            <person name="Rohde M."/>
            <person name="Brambilla E."/>
            <person name="Spring S."/>
            <person name="Goker M."/>
            <person name="Sikorski J."/>
            <person name="Woyke T."/>
            <person name="Bristow J."/>
            <person name="Eisen J.A."/>
            <person name="Markowitz V."/>
            <person name="Hugenholtz P."/>
            <person name="Klenk H.P."/>
            <person name="Kyrpides N.C."/>
        </authorList>
    </citation>
    <scope>NUCLEOTIDE SEQUENCE [LARGE SCALE GENOMIC DNA]</scope>
    <source>
        <strain evidence="7">DSM 11293 / JCM 15392 / SEBR 4228</strain>
    </source>
</reference>
<dbReference type="CDD" id="cd01949">
    <property type="entry name" value="GGDEF"/>
    <property type="match status" value="1"/>
</dbReference>